<sequence length="87" mass="8995">MNKASRSPSPSRRGRHCSLVAVAVSSRLWLPSPTTAAFGSVATEDGRVSLLHHGGHGSGTAAPPFPFAAATGYTGLRVRGRKGAEVR</sequence>
<keyword evidence="2" id="KW-1185">Reference proteome</keyword>
<dbReference type="EMBL" id="SPHZ02000001">
    <property type="protein sequence ID" value="KAF0933025.1"/>
    <property type="molecule type" value="Genomic_DNA"/>
</dbReference>
<name>A0A6G1F847_9ORYZ</name>
<accession>A0A6G1F847</accession>
<comment type="caution">
    <text evidence="1">The sequence shown here is derived from an EMBL/GenBank/DDBJ whole genome shotgun (WGS) entry which is preliminary data.</text>
</comment>
<dbReference type="AlphaFoldDB" id="A0A6G1F847"/>
<dbReference type="Proteomes" id="UP000479710">
    <property type="component" value="Unassembled WGS sequence"/>
</dbReference>
<organism evidence="1 2">
    <name type="scientific">Oryza meyeriana var. granulata</name>
    <dbReference type="NCBI Taxonomy" id="110450"/>
    <lineage>
        <taxon>Eukaryota</taxon>
        <taxon>Viridiplantae</taxon>
        <taxon>Streptophyta</taxon>
        <taxon>Embryophyta</taxon>
        <taxon>Tracheophyta</taxon>
        <taxon>Spermatophyta</taxon>
        <taxon>Magnoliopsida</taxon>
        <taxon>Liliopsida</taxon>
        <taxon>Poales</taxon>
        <taxon>Poaceae</taxon>
        <taxon>BOP clade</taxon>
        <taxon>Oryzoideae</taxon>
        <taxon>Oryzeae</taxon>
        <taxon>Oryzinae</taxon>
        <taxon>Oryza</taxon>
        <taxon>Oryza meyeriana</taxon>
    </lineage>
</organism>
<protein>
    <submittedName>
        <fullName evidence="1">Uncharacterized protein</fullName>
    </submittedName>
</protein>
<gene>
    <name evidence="1" type="ORF">E2562_013780</name>
</gene>
<evidence type="ECO:0000313" key="1">
    <source>
        <dbReference type="EMBL" id="KAF0933025.1"/>
    </source>
</evidence>
<evidence type="ECO:0000313" key="2">
    <source>
        <dbReference type="Proteomes" id="UP000479710"/>
    </source>
</evidence>
<reference evidence="1 2" key="1">
    <citation type="submission" date="2019-11" db="EMBL/GenBank/DDBJ databases">
        <title>Whole genome sequence of Oryza granulata.</title>
        <authorList>
            <person name="Li W."/>
        </authorList>
    </citation>
    <scope>NUCLEOTIDE SEQUENCE [LARGE SCALE GENOMIC DNA]</scope>
    <source>
        <strain evidence="2">cv. Menghai</strain>
        <tissue evidence="1">Leaf</tissue>
    </source>
</reference>
<proteinExistence type="predicted"/>